<evidence type="ECO:0000256" key="1">
    <source>
        <dbReference type="SAM" id="Phobius"/>
    </source>
</evidence>
<proteinExistence type="predicted"/>
<reference evidence="2" key="1">
    <citation type="submission" date="2020-06" db="EMBL/GenBank/DDBJ databases">
        <authorList>
            <consortium name="Wellcome Sanger Institute Data Sharing"/>
        </authorList>
    </citation>
    <scope>NUCLEOTIDE SEQUENCE [LARGE SCALE GENOMIC DNA]</scope>
</reference>
<keyword evidence="1" id="KW-0472">Membrane</keyword>
<gene>
    <name evidence="2" type="primary">si:ch211-248a14.8</name>
</gene>
<accession>A0A8C5D856</accession>
<feature type="transmembrane region" description="Helical" evidence="1">
    <location>
        <begin position="20"/>
        <end position="37"/>
    </location>
</feature>
<keyword evidence="1" id="KW-0812">Transmembrane</keyword>
<evidence type="ECO:0000313" key="2">
    <source>
        <dbReference type="Ensembl" id="ENSGWIP00000003351.1"/>
    </source>
</evidence>
<feature type="transmembrane region" description="Helical" evidence="1">
    <location>
        <begin position="255"/>
        <end position="288"/>
    </location>
</feature>
<feature type="transmembrane region" description="Helical" evidence="1">
    <location>
        <begin position="118"/>
        <end position="140"/>
    </location>
</feature>
<dbReference type="AlphaFoldDB" id="A0A8C5D856"/>
<reference evidence="2" key="2">
    <citation type="submission" date="2025-08" db="UniProtKB">
        <authorList>
            <consortium name="Ensembl"/>
        </authorList>
    </citation>
    <scope>IDENTIFICATION</scope>
</reference>
<feature type="transmembrane region" description="Helical" evidence="1">
    <location>
        <begin position="178"/>
        <end position="198"/>
    </location>
</feature>
<keyword evidence="1" id="KW-1133">Transmembrane helix</keyword>
<protein>
    <submittedName>
        <fullName evidence="2">Uncharacterized LOC114476484</fullName>
    </submittedName>
</protein>
<reference evidence="2" key="3">
    <citation type="submission" date="2025-09" db="UniProtKB">
        <authorList>
            <consortium name="Ensembl"/>
        </authorList>
    </citation>
    <scope>IDENTIFICATION</scope>
</reference>
<name>A0A8C5D856_GOUWI</name>
<feature type="transmembrane region" description="Helical" evidence="1">
    <location>
        <begin position="218"/>
        <end position="235"/>
    </location>
</feature>
<organism evidence="2 3">
    <name type="scientific">Gouania willdenowi</name>
    <name type="common">Blunt-snouted clingfish</name>
    <name type="synonym">Lepadogaster willdenowi</name>
    <dbReference type="NCBI Taxonomy" id="441366"/>
    <lineage>
        <taxon>Eukaryota</taxon>
        <taxon>Metazoa</taxon>
        <taxon>Chordata</taxon>
        <taxon>Craniata</taxon>
        <taxon>Vertebrata</taxon>
        <taxon>Euteleostomi</taxon>
        <taxon>Actinopterygii</taxon>
        <taxon>Neopterygii</taxon>
        <taxon>Teleostei</taxon>
        <taxon>Neoteleostei</taxon>
        <taxon>Acanthomorphata</taxon>
        <taxon>Ovalentaria</taxon>
        <taxon>Blenniimorphae</taxon>
        <taxon>Blenniiformes</taxon>
        <taxon>Gobiesocoidei</taxon>
        <taxon>Gobiesocidae</taxon>
        <taxon>Gobiesocinae</taxon>
        <taxon>Gouania</taxon>
    </lineage>
</organism>
<dbReference type="Ensembl" id="ENSGWIT00000003624.1">
    <property type="protein sequence ID" value="ENSGWIP00000003351.1"/>
    <property type="gene ID" value="ENSGWIG00000001830.1"/>
</dbReference>
<dbReference type="Proteomes" id="UP000694680">
    <property type="component" value="Chromosome 15"/>
</dbReference>
<evidence type="ECO:0000313" key="3">
    <source>
        <dbReference type="Proteomes" id="UP000694680"/>
    </source>
</evidence>
<sequence>MMGMRWCCSAVKNVSSSYALKLLIPPLCLVLVVIYGLTDKLRNFVAGLFIPQYNHHYPVAFCFGQVLVSLLVLNLLHLVTLVPLKRYSWCLGEKLLIPAICSSIQAVLSMWVKTSNSYAGLFLLILPLLPLVTVACSFCLKLTSPPSAHISVMISILSGTSVVIAASKDLSHVELLEYIYTPLAIILHSLSLTCLAKVFHAVNHDEPDSKDSVSVFDVYYAQLVNQGWVLGFLWLLHPDNPWKVLTHGSWNSLLFIGYLLAILLLGMVLDFLVGLSALCVSPLAAALLHSAKQLVQPFVLLLQKCILI</sequence>
<keyword evidence="3" id="KW-1185">Reference proteome</keyword>
<feature type="transmembrane region" description="Helical" evidence="1">
    <location>
        <begin position="147"/>
        <end position="166"/>
    </location>
</feature>
<feature type="transmembrane region" description="Helical" evidence="1">
    <location>
        <begin position="57"/>
        <end position="83"/>
    </location>
</feature>